<sequence length="312" mass="34118">MSLGTAAIVVAGLLATTRVTKTKLSDTKIVFLGAGAAGLGVAELCVAQMMDEGLTKEQAFANIFMLNSKGLITKERAKGLTALHQQFAKDLPETPKLLDVIKMVKPNALMGISTVGGAFTPEIIREMANINPRPIIFALSNPTSKAECTAEDAYKHTDGAVLFASGSPFDDVELNGKLFKPGQGNNSYIFPGVALGAILFKAKHIPPKAFLLAARRVAATVSEKLLNDYSRLYPGLQDIHELSVYIALDIGNHLYENNLATLHPEPENKEMFIRQQIYNYEYEPSINDVYDWPEKDAHLGYPVPELPRMLDD</sequence>
<feature type="binding site" evidence="6">
    <location>
        <position position="185"/>
    </location>
    <ligand>
        <name>(S)-malate</name>
        <dbReference type="ChEBI" id="CHEBI:15589"/>
    </ligand>
</feature>
<dbReference type="PIRSF" id="PIRSF000106">
    <property type="entry name" value="ME"/>
    <property type="match status" value="1"/>
</dbReference>
<evidence type="ECO:0000256" key="5">
    <source>
        <dbReference type="ARBA" id="ARBA00023002"/>
    </source>
</evidence>
<dbReference type="PRINTS" id="PR00072">
    <property type="entry name" value="MALOXRDTASE"/>
</dbReference>
<dbReference type="OrthoDB" id="5365701at2759"/>
<evidence type="ECO:0000259" key="7">
    <source>
        <dbReference type="SMART" id="SM00919"/>
    </source>
</evidence>
<dbReference type="GO" id="GO:0005739">
    <property type="term" value="C:mitochondrion"/>
    <property type="evidence" value="ECO:0007669"/>
    <property type="project" value="TreeGrafter"/>
</dbReference>
<comment type="cofactor">
    <cofactor evidence="2">
        <name>Mg(2+)</name>
        <dbReference type="ChEBI" id="CHEBI:18420"/>
    </cofactor>
</comment>
<dbReference type="GO" id="GO:0006108">
    <property type="term" value="P:malate metabolic process"/>
    <property type="evidence" value="ECO:0007669"/>
    <property type="project" value="TreeGrafter"/>
</dbReference>
<evidence type="ECO:0000256" key="4">
    <source>
        <dbReference type="ARBA" id="ARBA00022723"/>
    </source>
</evidence>
<dbReference type="InterPro" id="IPR001891">
    <property type="entry name" value="Malic_OxRdtase"/>
</dbReference>
<gene>
    <name evidence="8" type="ORF">TELCIR_08106</name>
</gene>
<dbReference type="Pfam" id="PF03949">
    <property type="entry name" value="Malic_M"/>
    <property type="match status" value="1"/>
</dbReference>
<protein>
    <submittedName>
        <fullName evidence="8">Malic enzyme, NAD binding domain protein</fullName>
    </submittedName>
</protein>
<comment type="cofactor">
    <cofactor evidence="1">
        <name>Mn(2+)</name>
        <dbReference type="ChEBI" id="CHEBI:29035"/>
    </cofactor>
</comment>
<dbReference type="Proteomes" id="UP000230423">
    <property type="component" value="Unassembled WGS sequence"/>
</dbReference>
<comment type="similarity">
    <text evidence="3">Belongs to the malic enzymes family.</text>
</comment>
<evidence type="ECO:0000256" key="6">
    <source>
        <dbReference type="PIRSR" id="PIRSR000106-2"/>
    </source>
</evidence>
<evidence type="ECO:0000256" key="2">
    <source>
        <dbReference type="ARBA" id="ARBA00001946"/>
    </source>
</evidence>
<dbReference type="PANTHER" id="PTHR23406">
    <property type="entry name" value="MALIC ENZYME-RELATED"/>
    <property type="match status" value="1"/>
</dbReference>
<dbReference type="FunFam" id="3.40.50.720:FF:000060">
    <property type="entry name" value="Malic enzyme"/>
    <property type="match status" value="1"/>
</dbReference>
<dbReference type="GO" id="GO:0004473">
    <property type="term" value="F:malate dehydrogenase (decarboxylating) (NADP+) activity"/>
    <property type="evidence" value="ECO:0007669"/>
    <property type="project" value="TreeGrafter"/>
</dbReference>
<dbReference type="Gene3D" id="3.40.50.720">
    <property type="entry name" value="NAD(P)-binding Rossmann-like Domain"/>
    <property type="match status" value="1"/>
</dbReference>
<dbReference type="GO" id="GO:0051287">
    <property type="term" value="F:NAD binding"/>
    <property type="evidence" value="ECO:0007669"/>
    <property type="project" value="InterPro"/>
</dbReference>
<dbReference type="EMBL" id="KZ346417">
    <property type="protein sequence ID" value="PIO70052.1"/>
    <property type="molecule type" value="Genomic_DNA"/>
</dbReference>
<evidence type="ECO:0000313" key="8">
    <source>
        <dbReference type="EMBL" id="PIO70052.1"/>
    </source>
</evidence>
<name>A0A2G9UJY5_TELCI</name>
<dbReference type="CDD" id="cd05312">
    <property type="entry name" value="NAD_bind_1_malic_enz"/>
    <property type="match status" value="1"/>
</dbReference>
<dbReference type="SUPFAM" id="SSF51735">
    <property type="entry name" value="NAD(P)-binding Rossmann-fold domains"/>
    <property type="match status" value="1"/>
</dbReference>
<dbReference type="GO" id="GO:0046872">
    <property type="term" value="F:metal ion binding"/>
    <property type="evidence" value="ECO:0007669"/>
    <property type="project" value="UniProtKB-KW"/>
</dbReference>
<keyword evidence="5" id="KW-0560">Oxidoreductase</keyword>
<dbReference type="PANTHER" id="PTHR23406:SF90">
    <property type="entry name" value="MALIC ENZYME-RELATED"/>
    <property type="match status" value="1"/>
</dbReference>
<dbReference type="InterPro" id="IPR012302">
    <property type="entry name" value="Malic_NAD-bd"/>
</dbReference>
<dbReference type="SMART" id="SM00919">
    <property type="entry name" value="Malic_M"/>
    <property type="match status" value="1"/>
</dbReference>
<feature type="domain" description="Malic enzyme NAD-binding" evidence="7">
    <location>
        <begin position="4"/>
        <end position="255"/>
    </location>
</feature>
<evidence type="ECO:0000256" key="1">
    <source>
        <dbReference type="ARBA" id="ARBA00001936"/>
    </source>
</evidence>
<dbReference type="InterPro" id="IPR036291">
    <property type="entry name" value="NAD(P)-bd_dom_sf"/>
</dbReference>
<feature type="binding site" evidence="6">
    <location>
        <position position="141"/>
    </location>
    <ligand>
        <name>(S)-malate</name>
        <dbReference type="ChEBI" id="CHEBI:15589"/>
    </ligand>
</feature>
<reference evidence="8 9" key="1">
    <citation type="submission" date="2015-09" db="EMBL/GenBank/DDBJ databases">
        <title>Draft genome of the parasitic nematode Teladorsagia circumcincta isolate WARC Sus (inbred).</title>
        <authorList>
            <person name="Mitreva M."/>
        </authorList>
    </citation>
    <scope>NUCLEOTIDE SEQUENCE [LARGE SCALE GENOMIC DNA]</scope>
    <source>
        <strain evidence="8 9">S</strain>
    </source>
</reference>
<evidence type="ECO:0000313" key="9">
    <source>
        <dbReference type="Proteomes" id="UP000230423"/>
    </source>
</evidence>
<keyword evidence="4" id="KW-0479">Metal-binding</keyword>
<proteinExistence type="inferred from homology"/>
<keyword evidence="9" id="KW-1185">Reference proteome</keyword>
<dbReference type="AlphaFoldDB" id="A0A2G9UJY5"/>
<evidence type="ECO:0000256" key="3">
    <source>
        <dbReference type="ARBA" id="ARBA00008785"/>
    </source>
</evidence>
<organism evidence="8 9">
    <name type="scientific">Teladorsagia circumcincta</name>
    <name type="common">Brown stomach worm</name>
    <name type="synonym">Ostertagia circumcincta</name>
    <dbReference type="NCBI Taxonomy" id="45464"/>
    <lineage>
        <taxon>Eukaryota</taxon>
        <taxon>Metazoa</taxon>
        <taxon>Ecdysozoa</taxon>
        <taxon>Nematoda</taxon>
        <taxon>Chromadorea</taxon>
        <taxon>Rhabditida</taxon>
        <taxon>Rhabditina</taxon>
        <taxon>Rhabditomorpha</taxon>
        <taxon>Strongyloidea</taxon>
        <taxon>Trichostrongylidae</taxon>
        <taxon>Teladorsagia</taxon>
    </lineage>
</organism>
<accession>A0A2G9UJY5</accession>